<reference evidence="5" key="2">
    <citation type="journal article" date="2021" name="PeerJ">
        <title>Extensive microbial diversity within the chicken gut microbiome revealed by metagenomics and culture.</title>
        <authorList>
            <person name="Gilroy R."/>
            <person name="Ravi A."/>
            <person name="Getino M."/>
            <person name="Pursley I."/>
            <person name="Horton D.L."/>
            <person name="Alikhan N.F."/>
            <person name="Baker D."/>
            <person name="Gharbi K."/>
            <person name="Hall N."/>
            <person name="Watson M."/>
            <person name="Adriaenssens E.M."/>
            <person name="Foster-Nyarko E."/>
            <person name="Jarju S."/>
            <person name="Secka A."/>
            <person name="Antonio M."/>
            <person name="Oren A."/>
            <person name="Chaudhuri R.R."/>
            <person name="La Ragione R."/>
            <person name="Hildebrand F."/>
            <person name="Pallen M.J."/>
        </authorList>
    </citation>
    <scope>NUCLEOTIDE SEQUENCE</scope>
    <source>
        <strain evidence="5">1647</strain>
    </source>
</reference>
<evidence type="ECO:0000256" key="2">
    <source>
        <dbReference type="SAM" id="MobiDB-lite"/>
    </source>
</evidence>
<evidence type="ECO:0000313" key="5">
    <source>
        <dbReference type="EMBL" id="HJF50282.1"/>
    </source>
</evidence>
<feature type="domain" description="Lsr2 dimerization" evidence="3">
    <location>
        <begin position="1"/>
        <end position="58"/>
    </location>
</feature>
<dbReference type="Pfam" id="PF23359">
    <property type="entry name" value="Lsr2_DNA-bd"/>
    <property type="match status" value="1"/>
</dbReference>
<keyword evidence="7" id="KW-1185">Reference proteome</keyword>
<dbReference type="Gene3D" id="4.10.320.10">
    <property type="entry name" value="E3-binding domain"/>
    <property type="match status" value="1"/>
</dbReference>
<protein>
    <submittedName>
        <fullName evidence="6">Lsr2 family protein</fullName>
    </submittedName>
</protein>
<dbReference type="RefSeq" id="WP_010551050.1">
    <property type="nucleotide sequence ID" value="NZ_JALXPV010000127.1"/>
</dbReference>
<reference evidence="6 7" key="1">
    <citation type="submission" date="2018-07" db="EMBL/GenBank/DDBJ databases">
        <title>Brachybacteriurn paraconglorneratum KCTC 9916.</title>
        <authorList>
            <person name="Li Y."/>
        </authorList>
    </citation>
    <scope>NUCLEOTIDE SEQUENCE [LARGE SCALE GENOMIC DNA]</scope>
    <source>
        <strain evidence="6 7">KCTC 9916</strain>
    </source>
</reference>
<keyword evidence="1" id="KW-0238">DNA-binding</keyword>
<dbReference type="GO" id="GO:0016746">
    <property type="term" value="F:acyltransferase activity"/>
    <property type="evidence" value="ECO:0007669"/>
    <property type="project" value="InterPro"/>
</dbReference>
<dbReference type="InterPro" id="IPR036625">
    <property type="entry name" value="E3-bd_dom_sf"/>
</dbReference>
<feature type="domain" description="Lsr2 DNA-binding" evidence="4">
    <location>
        <begin position="72"/>
        <end position="107"/>
    </location>
</feature>
<accession>A0A426SNH8</accession>
<sequence length="110" mass="12147">MARKTYVELIDDINGDKAEETVSFALDGVAYEIDLTAENAEKLREELSGWVGKARRVGGRRTRGTASGSRASSNDSSRIREWAREAGYEVPDRGRISGAIRKAYEEAHGE</sequence>
<feature type="compositionally biased region" description="Low complexity" evidence="2">
    <location>
        <begin position="64"/>
        <end position="76"/>
    </location>
</feature>
<evidence type="ECO:0000259" key="3">
    <source>
        <dbReference type="Pfam" id="PF11774"/>
    </source>
</evidence>
<dbReference type="InterPro" id="IPR042261">
    <property type="entry name" value="Lsr2-like_dimerization"/>
</dbReference>
<evidence type="ECO:0000313" key="7">
    <source>
        <dbReference type="Proteomes" id="UP000274327"/>
    </source>
</evidence>
<evidence type="ECO:0000259" key="4">
    <source>
        <dbReference type="Pfam" id="PF23359"/>
    </source>
</evidence>
<dbReference type="Proteomes" id="UP000274327">
    <property type="component" value="Unassembled WGS sequence"/>
</dbReference>
<dbReference type="InterPro" id="IPR055370">
    <property type="entry name" value="Lsr2_DNA-bd"/>
</dbReference>
<organism evidence="6 7">
    <name type="scientific">Brachybacterium paraconglomeratum</name>
    <dbReference type="NCBI Taxonomy" id="173362"/>
    <lineage>
        <taxon>Bacteria</taxon>
        <taxon>Bacillati</taxon>
        <taxon>Actinomycetota</taxon>
        <taxon>Actinomycetes</taxon>
        <taxon>Micrococcales</taxon>
        <taxon>Dermabacteraceae</taxon>
        <taxon>Brachybacterium</taxon>
    </lineage>
</organism>
<evidence type="ECO:0000256" key="1">
    <source>
        <dbReference type="ARBA" id="ARBA00023125"/>
    </source>
</evidence>
<dbReference type="InterPro" id="IPR024412">
    <property type="entry name" value="Lsr2_dim_dom"/>
</dbReference>
<dbReference type="EMBL" id="DYWO01000326">
    <property type="protein sequence ID" value="HJF50282.1"/>
    <property type="molecule type" value="Genomic_DNA"/>
</dbReference>
<comment type="caution">
    <text evidence="6">The sequence shown here is derived from an EMBL/GenBank/DDBJ whole genome shotgun (WGS) entry which is preliminary data.</text>
</comment>
<dbReference type="GO" id="GO:0003677">
    <property type="term" value="F:DNA binding"/>
    <property type="evidence" value="ECO:0007669"/>
    <property type="project" value="UniProtKB-KW"/>
</dbReference>
<dbReference type="EMBL" id="QOCI01000001">
    <property type="protein sequence ID" value="RRR19889.1"/>
    <property type="molecule type" value="Genomic_DNA"/>
</dbReference>
<name>A0A426SNH8_9MICO</name>
<gene>
    <name evidence="6" type="ORF">DS079_00290</name>
    <name evidence="5" type="ORF">K8W24_10890</name>
</gene>
<dbReference type="Pfam" id="PF11774">
    <property type="entry name" value="Lsr2"/>
    <property type="match status" value="1"/>
</dbReference>
<evidence type="ECO:0000313" key="6">
    <source>
        <dbReference type="EMBL" id="RRR19889.1"/>
    </source>
</evidence>
<dbReference type="AlphaFoldDB" id="A0A426SNH8"/>
<dbReference type="Proteomes" id="UP000775129">
    <property type="component" value="Unassembled WGS sequence"/>
</dbReference>
<feature type="region of interest" description="Disordered" evidence="2">
    <location>
        <begin position="57"/>
        <end position="78"/>
    </location>
</feature>
<reference evidence="5" key="3">
    <citation type="submission" date="2021-09" db="EMBL/GenBank/DDBJ databases">
        <authorList>
            <person name="Gilroy R."/>
        </authorList>
    </citation>
    <scope>NUCLEOTIDE SEQUENCE</scope>
    <source>
        <strain evidence="5">1647</strain>
    </source>
</reference>
<dbReference type="Gene3D" id="3.30.60.230">
    <property type="entry name" value="Lsr2, dimerization domain"/>
    <property type="match status" value="1"/>
</dbReference>
<dbReference type="GeneID" id="78119469"/>
<proteinExistence type="predicted"/>